<keyword evidence="3 6" id="KW-0812">Transmembrane</keyword>
<organism evidence="7 8">
    <name type="scientific">Zymobacter palmae</name>
    <dbReference type="NCBI Taxonomy" id="33074"/>
    <lineage>
        <taxon>Bacteria</taxon>
        <taxon>Pseudomonadati</taxon>
        <taxon>Pseudomonadota</taxon>
        <taxon>Gammaproteobacteria</taxon>
        <taxon>Oceanospirillales</taxon>
        <taxon>Halomonadaceae</taxon>
        <taxon>Zymobacter group</taxon>
        <taxon>Zymobacter</taxon>
    </lineage>
</organism>
<accession>A0A348HIF4</accession>
<dbReference type="GO" id="GO:0005886">
    <property type="term" value="C:plasma membrane"/>
    <property type="evidence" value="ECO:0007669"/>
    <property type="project" value="UniProtKB-SubCell"/>
</dbReference>
<keyword evidence="5 6" id="KW-0472">Membrane</keyword>
<dbReference type="InterPro" id="IPR003740">
    <property type="entry name" value="YitT"/>
</dbReference>
<evidence type="ECO:0000256" key="3">
    <source>
        <dbReference type="ARBA" id="ARBA00022692"/>
    </source>
</evidence>
<evidence type="ECO:0000313" key="7">
    <source>
        <dbReference type="EMBL" id="BBG31406.1"/>
    </source>
</evidence>
<evidence type="ECO:0000256" key="6">
    <source>
        <dbReference type="SAM" id="Phobius"/>
    </source>
</evidence>
<keyword evidence="8" id="KW-1185">Reference proteome</keyword>
<protein>
    <submittedName>
        <fullName evidence="7">Uncharacterized conserved protein</fullName>
    </submittedName>
</protein>
<feature type="transmembrane region" description="Helical" evidence="6">
    <location>
        <begin position="20"/>
        <end position="40"/>
    </location>
</feature>
<dbReference type="EMBL" id="AP018933">
    <property type="protein sequence ID" value="BBG31406.1"/>
    <property type="molecule type" value="Genomic_DNA"/>
</dbReference>
<dbReference type="PANTHER" id="PTHR33545:SF5">
    <property type="entry name" value="UPF0750 MEMBRANE PROTEIN YITT"/>
    <property type="match status" value="1"/>
</dbReference>
<keyword evidence="4 6" id="KW-1133">Transmembrane helix</keyword>
<keyword evidence="2" id="KW-1003">Cell membrane</keyword>
<evidence type="ECO:0000256" key="4">
    <source>
        <dbReference type="ARBA" id="ARBA00022989"/>
    </source>
</evidence>
<feature type="transmembrane region" description="Helical" evidence="6">
    <location>
        <begin position="188"/>
        <end position="206"/>
    </location>
</feature>
<dbReference type="RefSeq" id="WP_232012852.1">
    <property type="nucleotide sequence ID" value="NZ_AP018933.1"/>
</dbReference>
<feature type="transmembrane region" description="Helical" evidence="6">
    <location>
        <begin position="46"/>
        <end position="70"/>
    </location>
</feature>
<dbReference type="PANTHER" id="PTHR33545">
    <property type="entry name" value="UPF0750 MEMBRANE PROTEIN YITT-RELATED"/>
    <property type="match status" value="1"/>
</dbReference>
<feature type="transmembrane region" description="Helical" evidence="6">
    <location>
        <begin position="160"/>
        <end position="182"/>
    </location>
</feature>
<reference evidence="7 8" key="1">
    <citation type="submission" date="2018-09" db="EMBL/GenBank/DDBJ databases">
        <title>Zymobacter palmae IAM14233 (=T109) whole genome analysis.</title>
        <authorList>
            <person name="Yanase H."/>
        </authorList>
    </citation>
    <scope>NUCLEOTIDE SEQUENCE [LARGE SCALE GENOMIC DNA]</scope>
    <source>
        <strain evidence="7 8">IAM14233</strain>
    </source>
</reference>
<comment type="subcellular location">
    <subcellularLocation>
        <location evidence="1">Cell membrane</location>
        <topology evidence="1">Multi-pass membrane protein</topology>
    </subcellularLocation>
</comment>
<dbReference type="InterPro" id="IPR051461">
    <property type="entry name" value="UPF0750_membrane"/>
</dbReference>
<dbReference type="Pfam" id="PF02588">
    <property type="entry name" value="YitT_membrane"/>
    <property type="match status" value="1"/>
</dbReference>
<feature type="transmembrane region" description="Helical" evidence="6">
    <location>
        <begin position="121"/>
        <end position="140"/>
    </location>
</feature>
<evidence type="ECO:0000256" key="2">
    <source>
        <dbReference type="ARBA" id="ARBA00022475"/>
    </source>
</evidence>
<sequence>MMDMSDPRPRHHPLEDALALVIGILLISFGVQCYLFQHFLTGSTAGMAFLISYVSSWSFGSCFFIINLPFYVLSFMRMGWRFTVRTFIAVAMLSCVSNVLSGKLTLFGHHMEPLQGMQMHPLYASVMGGLLMGVGFLILFRHGFSLGGINILALFCQKQFGIRAGLLQMIIDLCLMAVAFTLLPWDAVLYSVIGAVLLNLVLLMNFSNKRYIAFS</sequence>
<dbReference type="KEGG" id="zpl:ZBT109_2681"/>
<name>A0A348HIF4_9GAMM</name>
<evidence type="ECO:0000313" key="8">
    <source>
        <dbReference type="Proteomes" id="UP000267342"/>
    </source>
</evidence>
<feature type="transmembrane region" description="Helical" evidence="6">
    <location>
        <begin position="82"/>
        <end position="101"/>
    </location>
</feature>
<proteinExistence type="predicted"/>
<evidence type="ECO:0000256" key="5">
    <source>
        <dbReference type="ARBA" id="ARBA00023136"/>
    </source>
</evidence>
<dbReference type="AlphaFoldDB" id="A0A348HIF4"/>
<dbReference type="Proteomes" id="UP000267342">
    <property type="component" value="Chromosome"/>
</dbReference>
<evidence type="ECO:0000256" key="1">
    <source>
        <dbReference type="ARBA" id="ARBA00004651"/>
    </source>
</evidence>
<gene>
    <name evidence="7" type="ORF">ZBT109_2681</name>
</gene>
<dbReference type="STRING" id="1123510.GCA_000620025_00034"/>